<evidence type="ECO:0000313" key="9">
    <source>
        <dbReference type="RefSeq" id="XP_030080642.1"/>
    </source>
</evidence>
<evidence type="ECO:0000256" key="2">
    <source>
        <dbReference type="ARBA" id="ARBA00022468"/>
    </source>
</evidence>
<feature type="compositionally biased region" description="Low complexity" evidence="5">
    <location>
        <begin position="268"/>
        <end position="280"/>
    </location>
</feature>
<dbReference type="GO" id="GO:0005634">
    <property type="term" value="C:nucleus"/>
    <property type="evidence" value="ECO:0007669"/>
    <property type="project" value="TreeGrafter"/>
</dbReference>
<feature type="region of interest" description="Disordered" evidence="5">
    <location>
        <begin position="228"/>
        <end position="280"/>
    </location>
</feature>
<dbReference type="PANTHER" id="PTHR45945:SF3">
    <property type="entry name" value="REGULATOR OF G-PROTEIN SIGNALING LOCO"/>
    <property type="match status" value="1"/>
</dbReference>
<dbReference type="GeneID" id="111595911"/>
<dbReference type="RefSeq" id="XP_030080642.1">
    <property type="nucleotide sequence ID" value="XM_030224782.1"/>
</dbReference>
<keyword evidence="4" id="KW-0677">Repeat</keyword>
<dbReference type="GO" id="GO:0008277">
    <property type="term" value="P:regulation of G protein-coupled receptor signaling pathway"/>
    <property type="evidence" value="ECO:0007669"/>
    <property type="project" value="TreeGrafter"/>
</dbReference>
<dbReference type="InterPro" id="IPR003116">
    <property type="entry name" value="RBD_dom"/>
</dbReference>
<dbReference type="AlphaFoldDB" id="A0A6J2SWT0"/>
<dbReference type="Gene3D" id="3.10.20.90">
    <property type="entry name" value="Phosphatidylinositol 3-kinase Catalytic Subunit, Chain A, domain 1"/>
    <property type="match status" value="2"/>
</dbReference>
<dbReference type="InterPro" id="IPR003109">
    <property type="entry name" value="GoLoco_motif"/>
</dbReference>
<dbReference type="SMART" id="SM00315">
    <property type="entry name" value="RGS"/>
    <property type="match status" value="1"/>
</dbReference>
<name>A0A6J2SWT0_DROHY</name>
<feature type="compositionally biased region" description="Low complexity" evidence="5">
    <location>
        <begin position="878"/>
        <end position="896"/>
    </location>
</feature>
<dbReference type="Gene3D" id="1.10.196.10">
    <property type="match status" value="1"/>
</dbReference>
<dbReference type="PANTHER" id="PTHR45945">
    <property type="entry name" value="REGULATOR OF G-PROTEIN SIGNALING LOCO"/>
    <property type="match status" value="1"/>
</dbReference>
<dbReference type="InterPro" id="IPR029071">
    <property type="entry name" value="Ubiquitin-like_domsf"/>
</dbReference>
<feature type="region of interest" description="Disordered" evidence="5">
    <location>
        <begin position="1071"/>
        <end position="1099"/>
    </location>
</feature>
<evidence type="ECO:0000313" key="8">
    <source>
        <dbReference type="Proteomes" id="UP000504633"/>
    </source>
</evidence>
<accession>A0A6J2SWT0</accession>
<feature type="region of interest" description="Disordered" evidence="5">
    <location>
        <begin position="873"/>
        <end position="896"/>
    </location>
</feature>
<feature type="compositionally biased region" description="Polar residues" evidence="5">
    <location>
        <begin position="926"/>
        <end position="948"/>
    </location>
</feature>
<keyword evidence="3" id="KW-0963">Cytoplasm</keyword>
<dbReference type="PRINTS" id="PR01301">
    <property type="entry name" value="RGSPROTEIN"/>
</dbReference>
<proteinExistence type="predicted"/>
<feature type="compositionally biased region" description="Basic residues" evidence="5">
    <location>
        <begin position="644"/>
        <end position="656"/>
    </location>
</feature>
<dbReference type="Pfam" id="PF00615">
    <property type="entry name" value="RGS"/>
    <property type="match status" value="1"/>
</dbReference>
<dbReference type="InterPro" id="IPR036305">
    <property type="entry name" value="RGS_sf"/>
</dbReference>
<dbReference type="SMART" id="SM00455">
    <property type="entry name" value="RBD"/>
    <property type="match status" value="2"/>
</dbReference>
<dbReference type="InterPro" id="IPR044926">
    <property type="entry name" value="RGS_subdomain_2"/>
</dbReference>
<dbReference type="GO" id="GO:0005096">
    <property type="term" value="F:GTPase activator activity"/>
    <property type="evidence" value="ECO:0007669"/>
    <property type="project" value="UniProtKB-KW"/>
</dbReference>
<dbReference type="OrthoDB" id="196547at2759"/>
<feature type="domain" description="RBD" evidence="7">
    <location>
        <begin position="799"/>
        <end position="869"/>
    </location>
</feature>
<gene>
    <name evidence="9" type="primary">LOC111595911</name>
</gene>
<dbReference type="GO" id="GO:0005886">
    <property type="term" value="C:plasma membrane"/>
    <property type="evidence" value="ECO:0007669"/>
    <property type="project" value="TreeGrafter"/>
</dbReference>
<dbReference type="Pfam" id="PF02196">
    <property type="entry name" value="RBD"/>
    <property type="match status" value="1"/>
</dbReference>
<feature type="region of interest" description="Disordered" evidence="5">
    <location>
        <begin position="632"/>
        <end position="663"/>
    </location>
</feature>
<dbReference type="InterPro" id="IPR016137">
    <property type="entry name" value="RGS"/>
</dbReference>
<protein>
    <submittedName>
        <fullName evidence="9">Regulator of G-protein signaling loco isoform X2</fullName>
    </submittedName>
</protein>
<organism evidence="8 9">
    <name type="scientific">Drosophila hydei</name>
    <name type="common">Fruit fly</name>
    <dbReference type="NCBI Taxonomy" id="7224"/>
    <lineage>
        <taxon>Eukaryota</taxon>
        <taxon>Metazoa</taxon>
        <taxon>Ecdysozoa</taxon>
        <taxon>Arthropoda</taxon>
        <taxon>Hexapoda</taxon>
        <taxon>Insecta</taxon>
        <taxon>Pterygota</taxon>
        <taxon>Neoptera</taxon>
        <taxon>Endopterygota</taxon>
        <taxon>Diptera</taxon>
        <taxon>Brachycera</taxon>
        <taxon>Muscomorpha</taxon>
        <taxon>Ephydroidea</taxon>
        <taxon>Drosophilidae</taxon>
        <taxon>Drosophila</taxon>
    </lineage>
</organism>
<evidence type="ECO:0000256" key="1">
    <source>
        <dbReference type="ARBA" id="ARBA00004496"/>
    </source>
</evidence>
<feature type="domain" description="RGS" evidence="6">
    <location>
        <begin position="484"/>
        <end position="600"/>
    </location>
</feature>
<dbReference type="SUPFAM" id="SSF54236">
    <property type="entry name" value="Ubiquitin-like"/>
    <property type="match status" value="2"/>
</dbReference>
<feature type="region of interest" description="Disordered" evidence="5">
    <location>
        <begin position="920"/>
        <end position="990"/>
    </location>
</feature>
<feature type="compositionally biased region" description="Polar residues" evidence="5">
    <location>
        <begin position="1071"/>
        <end position="1082"/>
    </location>
</feature>
<feature type="domain" description="RBD" evidence="7">
    <location>
        <begin position="728"/>
        <end position="798"/>
    </location>
</feature>
<dbReference type="PROSITE" id="PS50132">
    <property type="entry name" value="RGS"/>
    <property type="match status" value="1"/>
</dbReference>
<evidence type="ECO:0000256" key="4">
    <source>
        <dbReference type="ARBA" id="ARBA00022737"/>
    </source>
</evidence>
<sequence length="1225" mass="133595">MSNSGTVNTAKTNLTVINNNNTNKNNHSGNIGNMVERFVQSLGQLNDSGSCFDASFEIKHILQSPSLMAATTMPPGREHRHRCLTELDREQLTRFVQEFEARQSVASTPKSKCRSPFLCRKAKEIYLNASGRRSASPHIPIEPVQELEEEQEQPTRKSAEAEDLMPPPMALARVQAERRSCRSASRVLQFFSSATKRRSGSRKLSEVDATDATCDDSPVLLRVSTGQQVEQEQLGCMPLSGGSTGSGSEDEEHDDGISSASSNLTTQSGGSCSSNSRNISPDSSFELHAPLLPSFKVTPPRGVCKAGKDFARFLRGSFHAKRASITTLRRSLSDPDAMQQLDFTKPQIPPPSATTMRPLGDVSNVMRNRALPSNASPFRRAWGQSSFRTTRTDTVAKVGGSGNSPAVRRSASMNASDNDVYIKTLMLDELKPAKQSQQLGLFQVPQILTTPAPPSSVTVKAGGGESTLELAPQEQNGPSSWGTSFERMLQDAAGMQTFAEFLKKEFSAENIYFWTACERYRCMESESERVALAREIFSKHLSNSSSDPVNVDSQARNLSEEKLTSGATDIFAAAQKQIFNLMKFDSYQRFIRSDLYKSCVDAEQKQQTLPFTGADLDELLKTNFHVVASPKLKKSASNAEDRRRKSLLPWHRKTRSKSRDRSEIMGDLQQSLMPPPQAPGVTTIGAPAPLLTLLSGGSVSDLHSSRSSLSSFDANQAGQGASADNVCSLCRVILTDGATTIVQTRPGETVAQLVERLLEKRNLVYPHYDVVIQGSNKSIDTQQSSKLLAGKEVLIERRVAFKLDLPDPKVISVKSKPKKQLHEVIRPILNKYNYRMESVQVLLRDTQAPLDLMQPVTVADGQRLQIALIQPDFQQGGSSMPPKLSKPMKPLPTLTTDSAQGQLDELTNKVFNELLQSKADAAAGPTQKSSDLCSMKSNEAPSESSSTLFERMRRQQRDNSNIPGSKLPKLKKKSTSSQHSEEAAAVATTLPNADPKKPIIAKLKAGVKLQSTERVAEHQDELLEGLKRAQLARLEDQRGTEINFDLPDFLKNKENLNAAASKLRKVRANLSPVNKASSSGTDAPQPAPRLSITRSQQSPMKVDLEVEADLPALASATAASIEQQDLQEFTKAPPPLPPKPKVLPIKPSNWGVANTPPNGNYSNKFSPAKHTSALTPTSTTATTSPAGTATALSFATKLPMDLARKSLEQASARCAYLDEPSSSFV</sequence>
<dbReference type="CDD" id="cd01817">
    <property type="entry name" value="RBD1_RGS12_like"/>
    <property type="match status" value="1"/>
</dbReference>
<dbReference type="SUPFAM" id="SSF48097">
    <property type="entry name" value="Regulator of G-protein signaling, RGS"/>
    <property type="match status" value="1"/>
</dbReference>
<dbReference type="Proteomes" id="UP000504633">
    <property type="component" value="Unplaced"/>
</dbReference>
<dbReference type="GO" id="GO:0005737">
    <property type="term" value="C:cytoplasm"/>
    <property type="evidence" value="ECO:0007669"/>
    <property type="project" value="UniProtKB-SubCell"/>
</dbReference>
<dbReference type="CDD" id="cd17067">
    <property type="entry name" value="RBD2_RGS12_like"/>
    <property type="match status" value="1"/>
</dbReference>
<dbReference type="Gene3D" id="1.10.167.10">
    <property type="entry name" value="Regulator of G-protein Signalling 4, domain 2"/>
    <property type="match status" value="1"/>
</dbReference>
<reference evidence="9" key="1">
    <citation type="submission" date="2025-08" db="UniProtKB">
        <authorList>
            <consortium name="RefSeq"/>
        </authorList>
    </citation>
    <scope>IDENTIFICATION</scope>
    <source>
        <strain evidence="9">15085-1641.00</strain>
        <tissue evidence="9">Whole body</tissue>
    </source>
</reference>
<evidence type="ECO:0000259" key="6">
    <source>
        <dbReference type="PROSITE" id="PS50132"/>
    </source>
</evidence>
<dbReference type="FunFam" id="1.10.167.10:FF:000001">
    <property type="entry name" value="Putative regulator of g-protein signaling 12"/>
    <property type="match status" value="1"/>
</dbReference>
<dbReference type="SMART" id="SM00390">
    <property type="entry name" value="GoLoco"/>
    <property type="match status" value="1"/>
</dbReference>
<comment type="subcellular location">
    <subcellularLocation>
        <location evidence="1">Cytoplasm</location>
    </subcellularLocation>
</comment>
<evidence type="ECO:0000256" key="3">
    <source>
        <dbReference type="ARBA" id="ARBA00022490"/>
    </source>
</evidence>
<feature type="region of interest" description="Disordered" evidence="5">
    <location>
        <begin position="131"/>
        <end position="165"/>
    </location>
</feature>
<dbReference type="InterPro" id="IPR046995">
    <property type="entry name" value="RGS10/12/14-like"/>
</dbReference>
<dbReference type="GO" id="GO:0007165">
    <property type="term" value="P:signal transduction"/>
    <property type="evidence" value="ECO:0007669"/>
    <property type="project" value="InterPro"/>
</dbReference>
<dbReference type="PROSITE" id="PS50898">
    <property type="entry name" value="RBD"/>
    <property type="match status" value="2"/>
</dbReference>
<dbReference type="InterPro" id="IPR024066">
    <property type="entry name" value="RGS_subdom1/3"/>
</dbReference>
<evidence type="ECO:0000259" key="7">
    <source>
        <dbReference type="PROSITE" id="PS50898"/>
    </source>
</evidence>
<dbReference type="PROSITE" id="PS50877">
    <property type="entry name" value="GOLOCO"/>
    <property type="match status" value="1"/>
</dbReference>
<keyword evidence="8" id="KW-1185">Reference proteome</keyword>
<keyword evidence="2" id="KW-0343">GTPase activation</keyword>
<evidence type="ECO:0000256" key="5">
    <source>
        <dbReference type="SAM" id="MobiDB-lite"/>
    </source>
</evidence>